<dbReference type="GO" id="GO:0005737">
    <property type="term" value="C:cytoplasm"/>
    <property type="evidence" value="ECO:0007669"/>
    <property type="project" value="TreeGrafter"/>
</dbReference>
<comment type="caution">
    <text evidence="1">The sequence shown here is derived from an EMBL/GenBank/DDBJ whole genome shotgun (WGS) entry which is preliminary data.</text>
</comment>
<proteinExistence type="predicted"/>
<dbReference type="GO" id="GO:0004029">
    <property type="term" value="F:aldehyde dehydrogenase (NAD+) activity"/>
    <property type="evidence" value="ECO:0007669"/>
    <property type="project" value="TreeGrafter"/>
</dbReference>
<dbReference type="PANTHER" id="PTHR48079:SF6">
    <property type="entry name" value="NAD(P)-BINDING DOMAIN-CONTAINING PROTEIN-RELATED"/>
    <property type="match status" value="1"/>
</dbReference>
<evidence type="ECO:0000313" key="1">
    <source>
        <dbReference type="EMBL" id="KAK7044261.1"/>
    </source>
</evidence>
<dbReference type="SUPFAM" id="SSF51735">
    <property type="entry name" value="NAD(P)-binding Rossmann-fold domains"/>
    <property type="match status" value="1"/>
</dbReference>
<reference evidence="1 2" key="1">
    <citation type="submission" date="2024-01" db="EMBL/GenBank/DDBJ databases">
        <title>A draft genome for a cacao thread blight-causing isolate of Paramarasmius palmivorus.</title>
        <authorList>
            <person name="Baruah I.K."/>
            <person name="Bukari Y."/>
            <person name="Amoako-Attah I."/>
            <person name="Meinhardt L.W."/>
            <person name="Bailey B.A."/>
            <person name="Cohen S.P."/>
        </authorList>
    </citation>
    <scope>NUCLEOTIDE SEQUENCE [LARGE SCALE GENOMIC DNA]</scope>
    <source>
        <strain evidence="1 2">GH-12</strain>
    </source>
</reference>
<gene>
    <name evidence="1" type="ORF">VNI00_007983</name>
</gene>
<evidence type="ECO:0000313" key="2">
    <source>
        <dbReference type="Proteomes" id="UP001383192"/>
    </source>
</evidence>
<dbReference type="EMBL" id="JAYKXP010000026">
    <property type="protein sequence ID" value="KAK7044261.1"/>
    <property type="molecule type" value="Genomic_DNA"/>
</dbReference>
<dbReference type="AlphaFoldDB" id="A0AAW0CZC8"/>
<dbReference type="Gene3D" id="3.40.50.720">
    <property type="entry name" value="NAD(P)-binding Rossmann-like Domain"/>
    <property type="match status" value="1"/>
</dbReference>
<dbReference type="Proteomes" id="UP001383192">
    <property type="component" value="Unassembled WGS sequence"/>
</dbReference>
<dbReference type="PANTHER" id="PTHR48079">
    <property type="entry name" value="PROTEIN YEEZ"/>
    <property type="match status" value="1"/>
</dbReference>
<protein>
    <submittedName>
        <fullName evidence="1">Uncharacterized protein</fullName>
    </submittedName>
</protein>
<dbReference type="InterPro" id="IPR051783">
    <property type="entry name" value="NAD(P)-dependent_oxidoreduct"/>
</dbReference>
<name>A0AAW0CZC8_9AGAR</name>
<accession>A0AAW0CZC8</accession>
<organism evidence="1 2">
    <name type="scientific">Paramarasmius palmivorus</name>
    <dbReference type="NCBI Taxonomy" id="297713"/>
    <lineage>
        <taxon>Eukaryota</taxon>
        <taxon>Fungi</taxon>
        <taxon>Dikarya</taxon>
        <taxon>Basidiomycota</taxon>
        <taxon>Agaricomycotina</taxon>
        <taxon>Agaricomycetes</taxon>
        <taxon>Agaricomycetidae</taxon>
        <taxon>Agaricales</taxon>
        <taxon>Marasmiineae</taxon>
        <taxon>Marasmiaceae</taxon>
        <taxon>Paramarasmius</taxon>
    </lineage>
</organism>
<sequence length="192" mass="20939">MRSPGYINSYIILPSTIYSIAVGPLFSAGVSNPYSIQVPALIRASLDRKRAGMVGEGKNLWPNVDILELADLYSILYDTIINSPEKAGHGREGYYFGASGEHRLYDVSRAIGEAFVELGISDNAEPTTFTPEEIDKYFNGSSYLGSNSRCVANRSKALGWSPKKSTPDLLKSIKPEVEAWSKKGASPKADKL</sequence>
<keyword evidence="2" id="KW-1185">Reference proteome</keyword>
<dbReference type="InterPro" id="IPR036291">
    <property type="entry name" value="NAD(P)-bd_dom_sf"/>
</dbReference>